<dbReference type="Pfam" id="PF11316">
    <property type="entry name" value="Rhamno_transf"/>
    <property type="match status" value="1"/>
</dbReference>
<sequence length="268" mass="30564">MQVIGLCRFSYPAIGGYQVEHETVEERRQYLYNPERLEERFRLFETTTLPGFREQTDEDFELVVLVGECLPQKSMDRLYDLTSGIRQIRIVKRTPARHRPVVKEVLHSARTDPDQPCIQFRHDDDDAVSVDFVERLRLAAIDAKGLTRNSRTVGLDFNSGFLARFGPDGTQALPVFRSLLGVGLGMYIAGGCKHTIMSFTHHKIGRFMPVISYPDAPMWVRTLNTFNDSPHARANKTELSPLTPEQEGEFIARFAIEQDKVRRAHSVG</sequence>
<reference evidence="1 2" key="1">
    <citation type="submission" date="2015-09" db="EMBL/GenBank/DDBJ databases">
        <authorList>
            <consortium name="Swine Surveillance"/>
        </authorList>
    </citation>
    <scope>NUCLEOTIDE SEQUENCE [LARGE SCALE GENOMIC DNA]</scope>
    <source>
        <strain evidence="1 2">CECT 4292</strain>
    </source>
</reference>
<dbReference type="STRING" id="81569.RUM4293_01285"/>
<dbReference type="InterPro" id="IPR021466">
    <property type="entry name" value="Put_rhamnosyl_transferase"/>
</dbReference>
<proteinExistence type="predicted"/>
<evidence type="ECO:0000313" key="2">
    <source>
        <dbReference type="Proteomes" id="UP000050783"/>
    </source>
</evidence>
<dbReference type="EMBL" id="CYPU01000074">
    <property type="protein sequence ID" value="CUH50564.1"/>
    <property type="molecule type" value="Genomic_DNA"/>
</dbReference>
<organism evidence="1 2">
    <name type="scientific">Ruegeria atlantica</name>
    <dbReference type="NCBI Taxonomy" id="81569"/>
    <lineage>
        <taxon>Bacteria</taxon>
        <taxon>Pseudomonadati</taxon>
        <taxon>Pseudomonadota</taxon>
        <taxon>Alphaproteobacteria</taxon>
        <taxon>Rhodobacterales</taxon>
        <taxon>Roseobacteraceae</taxon>
        <taxon>Ruegeria</taxon>
    </lineage>
</organism>
<dbReference type="Proteomes" id="UP000050783">
    <property type="component" value="Unassembled WGS sequence"/>
</dbReference>
<dbReference type="OrthoDB" id="9771846at2"/>
<evidence type="ECO:0008006" key="3">
    <source>
        <dbReference type="Google" id="ProtNLM"/>
    </source>
</evidence>
<protein>
    <recommendedName>
        <fullName evidence="3">Rhamnosyl transferase</fullName>
    </recommendedName>
</protein>
<accession>A0A0N7LRE1</accession>
<dbReference type="GeneID" id="55495888"/>
<name>A0A0N7LRE1_9RHOB</name>
<dbReference type="RefSeq" id="WP_058279848.1">
    <property type="nucleotide sequence ID" value="NZ_CYPU01000074.1"/>
</dbReference>
<dbReference type="AlphaFoldDB" id="A0A0N7LRE1"/>
<evidence type="ECO:0000313" key="1">
    <source>
        <dbReference type="EMBL" id="CUH50564.1"/>
    </source>
</evidence>
<gene>
    <name evidence="1" type="ORF">RUA4292_04773</name>
</gene>